<feature type="non-terminal residue" evidence="1">
    <location>
        <position position="1"/>
    </location>
</feature>
<accession>A0ABU6W8S8</accession>
<comment type="caution">
    <text evidence="1">The sequence shown here is derived from an EMBL/GenBank/DDBJ whole genome shotgun (WGS) entry which is preliminary data.</text>
</comment>
<proteinExistence type="predicted"/>
<sequence>REHEHLRRKFGPRRTKPRKLRICHSLLIISKGEASTSTISLPFTWVERGSAGEELIGELTPNQFFYLSRQLPVAIAFNLELRLTHGLRLREALVILFTSIIHANDG</sequence>
<dbReference type="Proteomes" id="UP001341840">
    <property type="component" value="Unassembled WGS sequence"/>
</dbReference>
<dbReference type="EMBL" id="JASCZI010181344">
    <property type="protein sequence ID" value="MED6182242.1"/>
    <property type="molecule type" value="Genomic_DNA"/>
</dbReference>
<name>A0ABU6W8S8_9FABA</name>
<keyword evidence="2" id="KW-1185">Reference proteome</keyword>
<organism evidence="1 2">
    <name type="scientific">Stylosanthes scabra</name>
    <dbReference type="NCBI Taxonomy" id="79078"/>
    <lineage>
        <taxon>Eukaryota</taxon>
        <taxon>Viridiplantae</taxon>
        <taxon>Streptophyta</taxon>
        <taxon>Embryophyta</taxon>
        <taxon>Tracheophyta</taxon>
        <taxon>Spermatophyta</taxon>
        <taxon>Magnoliopsida</taxon>
        <taxon>eudicotyledons</taxon>
        <taxon>Gunneridae</taxon>
        <taxon>Pentapetalae</taxon>
        <taxon>rosids</taxon>
        <taxon>fabids</taxon>
        <taxon>Fabales</taxon>
        <taxon>Fabaceae</taxon>
        <taxon>Papilionoideae</taxon>
        <taxon>50 kb inversion clade</taxon>
        <taxon>dalbergioids sensu lato</taxon>
        <taxon>Dalbergieae</taxon>
        <taxon>Pterocarpus clade</taxon>
        <taxon>Stylosanthes</taxon>
    </lineage>
</organism>
<protein>
    <submittedName>
        <fullName evidence="1">Uncharacterized protein</fullName>
    </submittedName>
</protein>
<evidence type="ECO:0000313" key="1">
    <source>
        <dbReference type="EMBL" id="MED6182242.1"/>
    </source>
</evidence>
<gene>
    <name evidence="1" type="ORF">PIB30_026762</name>
</gene>
<reference evidence="1 2" key="1">
    <citation type="journal article" date="2023" name="Plants (Basel)">
        <title>Bridging the Gap: Combining Genomics and Transcriptomics Approaches to Understand Stylosanthes scabra, an Orphan Legume from the Brazilian Caatinga.</title>
        <authorList>
            <person name="Ferreira-Neto J.R.C."/>
            <person name="da Silva M.D."/>
            <person name="Binneck E."/>
            <person name="de Melo N.F."/>
            <person name="da Silva R.H."/>
            <person name="de Melo A.L.T.M."/>
            <person name="Pandolfi V."/>
            <person name="Bustamante F.O."/>
            <person name="Brasileiro-Vidal A.C."/>
            <person name="Benko-Iseppon A.M."/>
        </authorList>
    </citation>
    <scope>NUCLEOTIDE SEQUENCE [LARGE SCALE GENOMIC DNA]</scope>
    <source>
        <tissue evidence="1">Leaves</tissue>
    </source>
</reference>
<evidence type="ECO:0000313" key="2">
    <source>
        <dbReference type="Proteomes" id="UP001341840"/>
    </source>
</evidence>